<proteinExistence type="predicted"/>
<dbReference type="InterPro" id="IPR043746">
    <property type="entry name" value="DUF5691"/>
</dbReference>
<dbReference type="OrthoDB" id="262508at2"/>
<feature type="compositionally biased region" description="Pro residues" evidence="1">
    <location>
        <begin position="62"/>
        <end position="74"/>
    </location>
</feature>
<evidence type="ECO:0000256" key="1">
    <source>
        <dbReference type="SAM" id="MobiDB-lite"/>
    </source>
</evidence>
<dbReference type="Proteomes" id="UP000037288">
    <property type="component" value="Unassembled WGS sequence"/>
</dbReference>
<organism evidence="2 3">
    <name type="scientific">Streptomyces caatingaensis</name>
    <dbReference type="NCBI Taxonomy" id="1678637"/>
    <lineage>
        <taxon>Bacteria</taxon>
        <taxon>Bacillati</taxon>
        <taxon>Actinomycetota</taxon>
        <taxon>Actinomycetes</taxon>
        <taxon>Kitasatosporales</taxon>
        <taxon>Streptomycetaceae</taxon>
        <taxon>Streptomyces</taxon>
    </lineage>
</organism>
<evidence type="ECO:0000313" key="3">
    <source>
        <dbReference type="Proteomes" id="UP000037288"/>
    </source>
</evidence>
<dbReference type="STRING" id="1678637.AC230_14450"/>
<gene>
    <name evidence="2" type="ORF">AC230_14450</name>
</gene>
<comment type="caution">
    <text evidence="2">The sequence shown here is derived from an EMBL/GenBank/DDBJ whole genome shotgun (WGS) entry which is preliminary data.</text>
</comment>
<name>A0A0K9XEP9_9ACTN</name>
<sequence length="511" mass="53621">MDTDVSWPDLVATALLGTGRRGSPVPCRPGQDAAQALLDAAAVHTVRRRAGALPGRARRRPGPAPDDPRPPLPPAARRRLTGILDDRAGPAGGRRAAGPDLVELLPQWLAAANGHGYRAQDELLPGLLDAARARTGLRPGALTLAGPRGLWLARLNPQWAYALRTPAPGGPPPAPGDAQRTWAEGLFAERSAVLATLRRHDPAAGRALLAGTWATERAEDRAAFVGLLREGLSAADEPFLEQALDDRSRDVRALAAELLAALPGSALAARMTGRARRCVSRPGPLVTVEAPHACDAAMRRDGISADPPSGSDRGSWWLGRIVEMTPLGFWPGRLGVAGAADAVALPVAGGRRADLHAAWCRAAVRSRDAEWARALLGPATAPPVPDGSPGRDPARLLSVLPPSERAAWAGRFVAAHGLSEAFRLLAVCEAPWARPLGRAVVDALVAAREAGGYPWSFSGVMGLAERCADPAEADRLAGAGPGPGPDHWTEAFARLEGTLRLRALMMRELEG</sequence>
<dbReference type="RefSeq" id="WP_049716576.1">
    <property type="nucleotide sequence ID" value="NZ_LFXA01000009.1"/>
</dbReference>
<evidence type="ECO:0000313" key="2">
    <source>
        <dbReference type="EMBL" id="KNB51571.1"/>
    </source>
</evidence>
<accession>A0A0K9XEP9</accession>
<protein>
    <submittedName>
        <fullName evidence="2">Uncharacterized protein</fullName>
    </submittedName>
</protein>
<dbReference type="PATRIC" id="fig|1678637.3.peg.3115"/>
<keyword evidence="3" id="KW-1185">Reference proteome</keyword>
<feature type="region of interest" description="Disordered" evidence="1">
    <location>
        <begin position="48"/>
        <end position="77"/>
    </location>
</feature>
<reference evidence="3" key="1">
    <citation type="submission" date="2015-07" db="EMBL/GenBank/DDBJ databases">
        <title>Draft genome sequence of Streptomyces sp. CMAA 1322, a bacterium isolated from Caatinga biome, from dry forest semiarid of Brazil.</title>
        <authorList>
            <person name="Santos S.N."/>
            <person name="Gacesa R."/>
            <person name="Taketani R.G."/>
            <person name="Long P.F."/>
            <person name="Melo I.S."/>
        </authorList>
    </citation>
    <scope>NUCLEOTIDE SEQUENCE [LARGE SCALE GENOMIC DNA]</scope>
    <source>
        <strain evidence="3">CMAA 1322</strain>
    </source>
</reference>
<feature type="compositionally biased region" description="Basic residues" evidence="1">
    <location>
        <begin position="48"/>
        <end position="61"/>
    </location>
</feature>
<dbReference type="AlphaFoldDB" id="A0A0K9XEP9"/>
<dbReference type="Pfam" id="PF18944">
    <property type="entry name" value="DUF5691"/>
    <property type="match status" value="1"/>
</dbReference>
<dbReference type="EMBL" id="LFXA01000009">
    <property type="protein sequence ID" value="KNB51571.1"/>
    <property type="molecule type" value="Genomic_DNA"/>
</dbReference>